<protein>
    <submittedName>
        <fullName evidence="1">Uncharacterized protein</fullName>
    </submittedName>
</protein>
<keyword evidence="2" id="KW-1185">Reference proteome</keyword>
<gene>
    <name evidence="1" type="ORF">NP493_2169g00000</name>
</gene>
<comment type="caution">
    <text evidence="1">The sequence shown here is derived from an EMBL/GenBank/DDBJ whole genome shotgun (WGS) entry which is preliminary data.</text>
</comment>
<dbReference type="Proteomes" id="UP001209878">
    <property type="component" value="Unassembled WGS sequence"/>
</dbReference>
<proteinExistence type="predicted"/>
<accession>A0AAD9N2Q7</accession>
<dbReference type="EMBL" id="JAODUO010002165">
    <property type="protein sequence ID" value="KAK2154570.1"/>
    <property type="molecule type" value="Genomic_DNA"/>
</dbReference>
<name>A0AAD9N2Q7_RIDPI</name>
<sequence length="28" mass="3118">MSSSPSLFLDLNLLVSSVVKPHSFRRIS</sequence>
<organism evidence="1 2">
    <name type="scientific">Ridgeia piscesae</name>
    <name type="common">Tubeworm</name>
    <dbReference type="NCBI Taxonomy" id="27915"/>
    <lineage>
        <taxon>Eukaryota</taxon>
        <taxon>Metazoa</taxon>
        <taxon>Spiralia</taxon>
        <taxon>Lophotrochozoa</taxon>
        <taxon>Annelida</taxon>
        <taxon>Polychaeta</taxon>
        <taxon>Sedentaria</taxon>
        <taxon>Canalipalpata</taxon>
        <taxon>Sabellida</taxon>
        <taxon>Siboglinidae</taxon>
        <taxon>Ridgeia</taxon>
    </lineage>
</organism>
<dbReference type="AlphaFoldDB" id="A0AAD9N2Q7"/>
<evidence type="ECO:0000313" key="2">
    <source>
        <dbReference type="Proteomes" id="UP001209878"/>
    </source>
</evidence>
<evidence type="ECO:0000313" key="1">
    <source>
        <dbReference type="EMBL" id="KAK2154570.1"/>
    </source>
</evidence>
<reference evidence="1" key="1">
    <citation type="journal article" date="2023" name="Mol. Biol. Evol.">
        <title>Third-Generation Sequencing Reveals the Adaptive Role of the Epigenome in Three Deep-Sea Polychaetes.</title>
        <authorList>
            <person name="Perez M."/>
            <person name="Aroh O."/>
            <person name="Sun Y."/>
            <person name="Lan Y."/>
            <person name="Juniper S.K."/>
            <person name="Young C.R."/>
            <person name="Angers B."/>
            <person name="Qian P.Y."/>
        </authorList>
    </citation>
    <scope>NUCLEOTIDE SEQUENCE</scope>
    <source>
        <strain evidence="1">R07B-5</strain>
    </source>
</reference>